<evidence type="ECO:0000256" key="2">
    <source>
        <dbReference type="SAM" id="Phobius"/>
    </source>
</evidence>
<proteinExistence type="predicted"/>
<evidence type="ECO:0000313" key="4">
    <source>
        <dbReference type="Proteomes" id="UP000297608"/>
    </source>
</evidence>
<feature type="transmembrane region" description="Helical" evidence="2">
    <location>
        <begin position="37"/>
        <end position="55"/>
    </location>
</feature>
<reference evidence="3 4" key="1">
    <citation type="submission" date="2019-03" db="EMBL/GenBank/DDBJ databases">
        <title>Genomics of glacier-inhabiting Cryobacterium strains.</title>
        <authorList>
            <person name="Liu Q."/>
            <person name="Xin Y.-H."/>
        </authorList>
    </citation>
    <scope>NUCLEOTIDE SEQUENCE [LARGE SCALE GENOMIC DNA]</scope>
    <source>
        <strain evidence="3 4">MDB2-B</strain>
    </source>
</reference>
<comment type="caution">
    <text evidence="3">The sequence shown here is derived from an EMBL/GenBank/DDBJ whole genome shotgun (WGS) entry which is preliminary data.</text>
</comment>
<gene>
    <name evidence="3" type="ORF">E3O44_00125</name>
</gene>
<keyword evidence="2" id="KW-0472">Membrane</keyword>
<organism evidence="3 4">
    <name type="scientific">Cryobacterium algoricola</name>
    <dbReference type="NCBI Taxonomy" id="1259183"/>
    <lineage>
        <taxon>Bacteria</taxon>
        <taxon>Bacillati</taxon>
        <taxon>Actinomycetota</taxon>
        <taxon>Actinomycetes</taxon>
        <taxon>Micrococcales</taxon>
        <taxon>Microbacteriaceae</taxon>
        <taxon>Cryobacterium</taxon>
    </lineage>
</organism>
<keyword evidence="2" id="KW-0812">Transmembrane</keyword>
<evidence type="ECO:0000313" key="3">
    <source>
        <dbReference type="EMBL" id="TFB91239.1"/>
    </source>
</evidence>
<dbReference type="EMBL" id="SOFG01000002">
    <property type="protein sequence ID" value="TFB91239.1"/>
    <property type="molecule type" value="Genomic_DNA"/>
</dbReference>
<feature type="transmembrane region" description="Helical" evidence="2">
    <location>
        <begin position="67"/>
        <end position="92"/>
    </location>
</feature>
<feature type="compositionally biased region" description="Polar residues" evidence="1">
    <location>
        <begin position="1"/>
        <end position="14"/>
    </location>
</feature>
<keyword evidence="4" id="KW-1185">Reference proteome</keyword>
<protein>
    <recommendedName>
        <fullName evidence="5">Lipoprotein</fullName>
    </recommendedName>
</protein>
<sequence length="173" mass="18118">MSTASVTPQTGTAPQPNPLETPRENPALTPALRVTRVVLIALGLAGLAWGAYVLLDTVKPARIPGIALWMGAAIVLHDAVISPLVFFCGILLRRAGDRTSGTVILVVQGALVVGSIMTLIVVPLLIAQSRGTGNPTVLPLDYGVNFAVFWGVLAVITAAASFGLYARGRKRLR</sequence>
<dbReference type="Proteomes" id="UP000297608">
    <property type="component" value="Unassembled WGS sequence"/>
</dbReference>
<evidence type="ECO:0000256" key="1">
    <source>
        <dbReference type="SAM" id="MobiDB-lite"/>
    </source>
</evidence>
<feature type="transmembrane region" description="Helical" evidence="2">
    <location>
        <begin position="104"/>
        <end position="126"/>
    </location>
</feature>
<evidence type="ECO:0008006" key="5">
    <source>
        <dbReference type="Google" id="ProtNLM"/>
    </source>
</evidence>
<keyword evidence="2" id="KW-1133">Transmembrane helix</keyword>
<accession>A0ABY2IHG5</accession>
<feature type="transmembrane region" description="Helical" evidence="2">
    <location>
        <begin position="146"/>
        <end position="166"/>
    </location>
</feature>
<name>A0ABY2IHG5_9MICO</name>
<dbReference type="RefSeq" id="WP_134531658.1">
    <property type="nucleotide sequence ID" value="NZ_SOFG01000002.1"/>
</dbReference>
<feature type="region of interest" description="Disordered" evidence="1">
    <location>
        <begin position="1"/>
        <end position="25"/>
    </location>
</feature>